<dbReference type="PANTHER" id="PTHR12547">
    <property type="entry name" value="CCCH ZINC FINGER/TIS11-RELATED"/>
    <property type="match status" value="1"/>
</dbReference>
<feature type="compositionally biased region" description="Low complexity" evidence="2">
    <location>
        <begin position="240"/>
        <end position="253"/>
    </location>
</feature>
<dbReference type="PANTHER" id="PTHR12547:SF18">
    <property type="entry name" value="PROTEIN TIS11"/>
    <property type="match status" value="1"/>
</dbReference>
<dbReference type="GO" id="GO:0003729">
    <property type="term" value="F:mRNA binding"/>
    <property type="evidence" value="ECO:0007669"/>
    <property type="project" value="InterPro"/>
</dbReference>
<keyword evidence="1" id="KW-0862">Zinc</keyword>
<dbReference type="PROSITE" id="PS50103">
    <property type="entry name" value="ZF_C3H1"/>
    <property type="match status" value="1"/>
</dbReference>
<evidence type="ECO:0000313" key="5">
    <source>
        <dbReference type="Proteomes" id="UP001187192"/>
    </source>
</evidence>
<accession>A0AA88J178</accession>
<keyword evidence="5" id="KW-1185">Reference proteome</keyword>
<evidence type="ECO:0000256" key="2">
    <source>
        <dbReference type="SAM" id="MobiDB-lite"/>
    </source>
</evidence>
<dbReference type="Gene3D" id="4.10.1000.10">
    <property type="entry name" value="Zinc finger, CCCH-type"/>
    <property type="match status" value="1"/>
</dbReference>
<evidence type="ECO:0000256" key="1">
    <source>
        <dbReference type="PROSITE-ProRule" id="PRU00723"/>
    </source>
</evidence>
<dbReference type="InterPro" id="IPR000571">
    <property type="entry name" value="Znf_CCCH"/>
</dbReference>
<name>A0AA88J178_FICCA</name>
<feature type="region of interest" description="Disordered" evidence="2">
    <location>
        <begin position="240"/>
        <end position="291"/>
    </location>
</feature>
<dbReference type="Proteomes" id="UP001187192">
    <property type="component" value="Unassembled WGS sequence"/>
</dbReference>
<keyword evidence="1" id="KW-0863">Zinc-finger</keyword>
<keyword evidence="1" id="KW-0479">Metal-binding</keyword>
<evidence type="ECO:0000259" key="3">
    <source>
        <dbReference type="PROSITE" id="PS50103"/>
    </source>
</evidence>
<dbReference type="InterPro" id="IPR045877">
    <property type="entry name" value="ZFP36-like"/>
</dbReference>
<feature type="zinc finger region" description="C3H1-type" evidence="1">
    <location>
        <begin position="152"/>
        <end position="180"/>
    </location>
</feature>
<sequence length="339" mass="35949">MEGFHGSSSSIIGNFSKAPKIKLPPGMKTQPLMISSNFDSYSENLDLNAPLIRYLCAGSPVAGKRAVAGDGGGGGFVPRGSLSPLSALENLIDRSPPPLPPPLAVYGTPVKAVEGEEVLVIDGVTVSGGGKKIPRFSGSDSSSAYGSSGKSLIKTDICRSSEDSGNYRYSSKCQFAHGKEDLRPTHPSIKNKTESQLCRSYKSPGLSYSPNSRFLPHVIAPILAEAAVTPTRRASPIISRTSTASPTTSLTPIKIPSPTTPMTRIKTPSPTTSRNTKNTLSTARARKEWSPQDDGIEVALPCSSAGKHPSRESVNVYIDGVLSGRTTRRLPVFSEICYD</sequence>
<feature type="compositionally biased region" description="Polar residues" evidence="2">
    <location>
        <begin position="260"/>
        <end position="282"/>
    </location>
</feature>
<dbReference type="AlphaFoldDB" id="A0AA88J178"/>
<feature type="domain" description="C3H1-type" evidence="3">
    <location>
        <begin position="152"/>
        <end position="180"/>
    </location>
</feature>
<proteinExistence type="predicted"/>
<protein>
    <recommendedName>
        <fullName evidence="3">C3H1-type domain-containing protein</fullName>
    </recommendedName>
</protein>
<dbReference type="GO" id="GO:0008270">
    <property type="term" value="F:zinc ion binding"/>
    <property type="evidence" value="ECO:0007669"/>
    <property type="project" value="UniProtKB-KW"/>
</dbReference>
<dbReference type="EMBL" id="BTGU01000083">
    <property type="protein sequence ID" value="GMN59031.1"/>
    <property type="molecule type" value="Genomic_DNA"/>
</dbReference>
<organism evidence="4 5">
    <name type="scientific">Ficus carica</name>
    <name type="common">Common fig</name>
    <dbReference type="NCBI Taxonomy" id="3494"/>
    <lineage>
        <taxon>Eukaryota</taxon>
        <taxon>Viridiplantae</taxon>
        <taxon>Streptophyta</taxon>
        <taxon>Embryophyta</taxon>
        <taxon>Tracheophyta</taxon>
        <taxon>Spermatophyta</taxon>
        <taxon>Magnoliopsida</taxon>
        <taxon>eudicotyledons</taxon>
        <taxon>Gunneridae</taxon>
        <taxon>Pentapetalae</taxon>
        <taxon>rosids</taxon>
        <taxon>fabids</taxon>
        <taxon>Rosales</taxon>
        <taxon>Moraceae</taxon>
        <taxon>Ficeae</taxon>
        <taxon>Ficus</taxon>
    </lineage>
</organism>
<gene>
    <name evidence="4" type="ORF">TIFTF001_028121</name>
</gene>
<reference evidence="4" key="1">
    <citation type="submission" date="2023-07" db="EMBL/GenBank/DDBJ databases">
        <title>draft genome sequence of fig (Ficus carica).</title>
        <authorList>
            <person name="Takahashi T."/>
            <person name="Nishimura K."/>
        </authorList>
    </citation>
    <scope>NUCLEOTIDE SEQUENCE</scope>
</reference>
<evidence type="ECO:0000313" key="4">
    <source>
        <dbReference type="EMBL" id="GMN59031.1"/>
    </source>
</evidence>
<comment type="caution">
    <text evidence="4">The sequence shown here is derived from an EMBL/GenBank/DDBJ whole genome shotgun (WGS) entry which is preliminary data.</text>
</comment>